<evidence type="ECO:0000256" key="15">
    <source>
        <dbReference type="ARBA" id="ARBA00023268"/>
    </source>
</evidence>
<evidence type="ECO:0000313" key="17">
    <source>
        <dbReference type="EMBL" id="OIQ99352.1"/>
    </source>
</evidence>
<evidence type="ECO:0000256" key="2">
    <source>
        <dbReference type="ARBA" id="ARBA00005201"/>
    </source>
</evidence>
<evidence type="ECO:0000256" key="10">
    <source>
        <dbReference type="ARBA" id="ARBA00022695"/>
    </source>
</evidence>
<reference evidence="17" key="1">
    <citation type="submission" date="2016-10" db="EMBL/GenBank/DDBJ databases">
        <title>Sequence of Gallionella enrichment culture.</title>
        <authorList>
            <person name="Poehlein A."/>
            <person name="Muehling M."/>
            <person name="Daniel R."/>
        </authorList>
    </citation>
    <scope>NUCLEOTIDE SEQUENCE</scope>
</reference>
<keyword evidence="15" id="KW-0511">Multifunctional enzyme</keyword>
<dbReference type="Gene3D" id="3.40.50.620">
    <property type="entry name" value="HUPs"/>
    <property type="match status" value="1"/>
</dbReference>
<proteinExistence type="inferred from homology"/>
<evidence type="ECO:0000256" key="13">
    <source>
        <dbReference type="ARBA" id="ARBA00022827"/>
    </source>
</evidence>
<evidence type="ECO:0000256" key="14">
    <source>
        <dbReference type="ARBA" id="ARBA00022840"/>
    </source>
</evidence>
<dbReference type="Pfam" id="PF06574">
    <property type="entry name" value="FAD_syn"/>
    <property type="match status" value="1"/>
</dbReference>
<dbReference type="SMART" id="SM00904">
    <property type="entry name" value="Flavokinase"/>
    <property type="match status" value="1"/>
</dbReference>
<keyword evidence="13" id="KW-0274">FAD</keyword>
<evidence type="ECO:0000259" key="16">
    <source>
        <dbReference type="SMART" id="SM00904"/>
    </source>
</evidence>
<dbReference type="InterPro" id="IPR014729">
    <property type="entry name" value="Rossmann-like_a/b/a_fold"/>
</dbReference>
<protein>
    <recommendedName>
        <fullName evidence="6">Bifunctional riboflavin kinase/FMN adenylyltransferase</fullName>
        <ecNumber evidence="4">2.7.1.26</ecNumber>
        <ecNumber evidence="5">2.7.7.2</ecNumber>
    </recommendedName>
</protein>
<evidence type="ECO:0000256" key="9">
    <source>
        <dbReference type="ARBA" id="ARBA00022679"/>
    </source>
</evidence>
<dbReference type="EMBL" id="MLJW01000107">
    <property type="protein sequence ID" value="OIQ99352.1"/>
    <property type="molecule type" value="Genomic_DNA"/>
</dbReference>
<evidence type="ECO:0000256" key="4">
    <source>
        <dbReference type="ARBA" id="ARBA00012105"/>
    </source>
</evidence>
<keyword evidence="11" id="KW-0547">Nucleotide-binding</keyword>
<dbReference type="InterPro" id="IPR023465">
    <property type="entry name" value="Riboflavin_kinase_dom_sf"/>
</dbReference>
<evidence type="ECO:0000256" key="12">
    <source>
        <dbReference type="ARBA" id="ARBA00022777"/>
    </source>
</evidence>
<dbReference type="InterPro" id="IPR002606">
    <property type="entry name" value="Riboflavin_kinase_bac"/>
</dbReference>
<dbReference type="PANTHER" id="PTHR22749:SF6">
    <property type="entry name" value="RIBOFLAVIN KINASE"/>
    <property type="match status" value="1"/>
</dbReference>
<evidence type="ECO:0000256" key="3">
    <source>
        <dbReference type="ARBA" id="ARBA00010214"/>
    </source>
</evidence>
<dbReference type="GO" id="GO:0006747">
    <property type="term" value="P:FAD biosynthetic process"/>
    <property type="evidence" value="ECO:0007669"/>
    <property type="project" value="UniProtKB-UniPathway"/>
</dbReference>
<evidence type="ECO:0000256" key="1">
    <source>
        <dbReference type="ARBA" id="ARBA00004726"/>
    </source>
</evidence>
<accession>A0A1J5RSS7</accession>
<keyword evidence="14" id="KW-0067">ATP-binding</keyword>
<evidence type="ECO:0000256" key="8">
    <source>
        <dbReference type="ARBA" id="ARBA00022643"/>
    </source>
</evidence>
<comment type="pathway">
    <text evidence="2">Cofactor biosynthesis; FMN biosynthesis; FMN from riboflavin (ATP route): step 1/1.</text>
</comment>
<dbReference type="GO" id="GO:0009398">
    <property type="term" value="P:FMN biosynthetic process"/>
    <property type="evidence" value="ECO:0007669"/>
    <property type="project" value="UniProtKB-UniPathway"/>
</dbReference>
<dbReference type="Gene3D" id="2.40.30.30">
    <property type="entry name" value="Riboflavin kinase-like"/>
    <property type="match status" value="1"/>
</dbReference>
<keyword evidence="7" id="KW-0285">Flavoprotein</keyword>
<dbReference type="GO" id="GO:0003919">
    <property type="term" value="F:FMN adenylyltransferase activity"/>
    <property type="evidence" value="ECO:0007669"/>
    <property type="project" value="UniProtKB-EC"/>
</dbReference>
<name>A0A1J5RSS7_9ZZZZ</name>
<dbReference type="SUPFAM" id="SSF82114">
    <property type="entry name" value="Riboflavin kinase-like"/>
    <property type="match status" value="1"/>
</dbReference>
<evidence type="ECO:0000256" key="11">
    <source>
        <dbReference type="ARBA" id="ARBA00022741"/>
    </source>
</evidence>
<evidence type="ECO:0000256" key="6">
    <source>
        <dbReference type="ARBA" id="ARBA00018483"/>
    </source>
</evidence>
<sequence length="304" mass="33574">MQVFRHIPHALQQPSALAIGNFDGMHLGHQALLAKLTQTAKALNLTSAVMTFEPHPREFFTPESAPARLCSLREKLEHFAEAGVERVYLCHFNKRFAKVTAEAFMQNILRDSLNAQAILVGEDFRFGAKRAGSTQDFIDAKFNLVSLPQVNLAAPDSEAERVSSTRVRLALAAGDLQQAALLLGRLYSVSGKVVHGAKRGRQLGFPTANVHMRHERPALTGVYAVKLNGLNGVANLGVRPTIAGLPKLSLEVHVLDFNCDLYGKHVHVEFLRKIRDEIKFESLDALKAQIAADVEVARDFFIEH</sequence>
<keyword evidence="12" id="KW-0418">Kinase</keyword>
<dbReference type="InterPro" id="IPR023468">
    <property type="entry name" value="Riboflavin_kinase"/>
</dbReference>
<dbReference type="NCBIfam" id="NF004162">
    <property type="entry name" value="PRK05627.1-5"/>
    <property type="match status" value="1"/>
</dbReference>
<dbReference type="InterPro" id="IPR015865">
    <property type="entry name" value="Riboflavin_kinase_bac/euk"/>
</dbReference>
<dbReference type="EC" id="2.7.7.2" evidence="5"/>
<evidence type="ECO:0000256" key="5">
    <source>
        <dbReference type="ARBA" id="ARBA00012393"/>
    </source>
</evidence>
<comment type="pathway">
    <text evidence="1">Cofactor biosynthesis; FAD biosynthesis; FAD from FMN: step 1/1.</text>
</comment>
<dbReference type="AlphaFoldDB" id="A0A1J5RSS7"/>
<keyword evidence="9" id="KW-0808">Transferase</keyword>
<dbReference type="Pfam" id="PF01687">
    <property type="entry name" value="Flavokinase"/>
    <property type="match status" value="1"/>
</dbReference>
<comment type="caution">
    <text evidence="17">The sequence shown here is derived from an EMBL/GenBank/DDBJ whole genome shotgun (WGS) entry which is preliminary data.</text>
</comment>
<evidence type="ECO:0000256" key="7">
    <source>
        <dbReference type="ARBA" id="ARBA00022630"/>
    </source>
</evidence>
<dbReference type="GO" id="GO:0009231">
    <property type="term" value="P:riboflavin biosynthetic process"/>
    <property type="evidence" value="ECO:0007669"/>
    <property type="project" value="InterPro"/>
</dbReference>
<dbReference type="InterPro" id="IPR015864">
    <property type="entry name" value="FAD_synthase"/>
</dbReference>
<dbReference type="NCBIfam" id="NF004159">
    <property type="entry name" value="PRK05627.1-2"/>
    <property type="match status" value="1"/>
</dbReference>
<keyword evidence="10" id="KW-0548">Nucleotidyltransferase</keyword>
<dbReference type="NCBIfam" id="NF004160">
    <property type="entry name" value="PRK05627.1-3"/>
    <property type="match status" value="1"/>
</dbReference>
<keyword evidence="8" id="KW-0288">FMN</keyword>
<dbReference type="NCBIfam" id="NF004163">
    <property type="entry name" value="PRK05627.1-6"/>
    <property type="match status" value="1"/>
</dbReference>
<gene>
    <name evidence="17" type="primary">ribF_6</name>
    <name evidence="17" type="ORF">GALL_185890</name>
</gene>
<dbReference type="CDD" id="cd02064">
    <property type="entry name" value="FAD_synthetase_N"/>
    <property type="match status" value="1"/>
</dbReference>
<dbReference type="GO" id="GO:0005524">
    <property type="term" value="F:ATP binding"/>
    <property type="evidence" value="ECO:0007669"/>
    <property type="project" value="UniProtKB-KW"/>
</dbReference>
<dbReference type="UniPathway" id="UPA00276">
    <property type="reaction ID" value="UER00406"/>
</dbReference>
<organism evidence="17">
    <name type="scientific">mine drainage metagenome</name>
    <dbReference type="NCBI Taxonomy" id="410659"/>
    <lineage>
        <taxon>unclassified sequences</taxon>
        <taxon>metagenomes</taxon>
        <taxon>ecological metagenomes</taxon>
    </lineage>
</organism>
<dbReference type="FunFam" id="3.40.50.620:FF:000021">
    <property type="entry name" value="Riboflavin biosynthesis protein"/>
    <property type="match status" value="1"/>
</dbReference>
<dbReference type="SUPFAM" id="SSF52374">
    <property type="entry name" value="Nucleotidylyl transferase"/>
    <property type="match status" value="1"/>
</dbReference>
<dbReference type="UniPathway" id="UPA00277">
    <property type="reaction ID" value="UER00407"/>
</dbReference>
<dbReference type="NCBIfam" id="TIGR00083">
    <property type="entry name" value="ribF"/>
    <property type="match status" value="1"/>
</dbReference>
<feature type="domain" description="Riboflavin kinase" evidence="16">
    <location>
        <begin position="182"/>
        <end position="302"/>
    </location>
</feature>
<dbReference type="EC" id="2.7.1.26" evidence="4"/>
<dbReference type="PANTHER" id="PTHR22749">
    <property type="entry name" value="RIBOFLAVIN KINASE/FMN ADENYLYLTRANSFERASE"/>
    <property type="match status" value="1"/>
</dbReference>
<dbReference type="PIRSF" id="PIRSF004491">
    <property type="entry name" value="FAD_Synth"/>
    <property type="match status" value="1"/>
</dbReference>
<dbReference type="GO" id="GO:0008531">
    <property type="term" value="F:riboflavin kinase activity"/>
    <property type="evidence" value="ECO:0007669"/>
    <property type="project" value="UniProtKB-EC"/>
</dbReference>
<comment type="similarity">
    <text evidence="3">Belongs to the RibF family.</text>
</comment>